<evidence type="ECO:0000256" key="5">
    <source>
        <dbReference type="ARBA" id="ARBA00022692"/>
    </source>
</evidence>
<keyword evidence="11" id="KW-1185">Reference proteome</keyword>
<reference evidence="10 11" key="1">
    <citation type="submission" date="2016-04" db="EMBL/GenBank/DDBJ databases">
        <authorList>
            <consortium name="Pathogen Informatics"/>
        </authorList>
    </citation>
    <scope>NUCLEOTIDE SEQUENCE [LARGE SCALE GENOMIC DNA]</scope>
    <source>
        <strain evidence="10 11">H050680373</strain>
    </source>
</reference>
<dbReference type="GO" id="GO:0005886">
    <property type="term" value="C:plasma membrane"/>
    <property type="evidence" value="ECO:0007669"/>
    <property type="project" value="UniProtKB-SubCell"/>
</dbReference>
<dbReference type="RefSeq" id="WP_066131822.1">
    <property type="nucleotide sequence ID" value="NZ_FKIF01000008.1"/>
</dbReference>
<evidence type="ECO:0000256" key="4">
    <source>
        <dbReference type="ARBA" id="ARBA00022519"/>
    </source>
</evidence>
<feature type="transmembrane region" description="Helical" evidence="8">
    <location>
        <begin position="168"/>
        <end position="191"/>
    </location>
</feature>
<dbReference type="FunFam" id="1.20.81.30:FF:000001">
    <property type="entry name" value="Type II secretion system protein F"/>
    <property type="match status" value="2"/>
</dbReference>
<feature type="transmembrane region" description="Helical" evidence="8">
    <location>
        <begin position="371"/>
        <end position="396"/>
    </location>
</feature>
<evidence type="ECO:0000256" key="7">
    <source>
        <dbReference type="ARBA" id="ARBA00023136"/>
    </source>
</evidence>
<evidence type="ECO:0000256" key="3">
    <source>
        <dbReference type="ARBA" id="ARBA00022475"/>
    </source>
</evidence>
<dbReference type="InterPro" id="IPR011850">
    <property type="entry name" value="T2SS_GspF"/>
</dbReference>
<comment type="similarity">
    <text evidence="2">Belongs to the GSP F family.</text>
</comment>
<dbReference type="PRINTS" id="PR00812">
    <property type="entry name" value="BCTERIALGSPF"/>
</dbReference>
<dbReference type="GO" id="GO:0015627">
    <property type="term" value="C:type II protein secretion system complex"/>
    <property type="evidence" value="ECO:0007669"/>
    <property type="project" value="InterPro"/>
</dbReference>
<evidence type="ECO:0000256" key="1">
    <source>
        <dbReference type="ARBA" id="ARBA00004429"/>
    </source>
</evidence>
<gene>
    <name evidence="10" type="primary">gspF_3</name>
    <name evidence="10" type="ORF">SAMEA3906486_04389</name>
</gene>
<dbReference type="STRING" id="288768.SAMEA3906486_04389"/>
<dbReference type="NCBIfam" id="TIGR02120">
    <property type="entry name" value="GspF"/>
    <property type="match status" value="1"/>
</dbReference>
<keyword evidence="3" id="KW-1003">Cell membrane</keyword>
<dbReference type="InterPro" id="IPR042094">
    <property type="entry name" value="T2SS_GspF_sf"/>
</dbReference>
<keyword evidence="7 8" id="KW-0472">Membrane</keyword>
<dbReference type="Gene3D" id="1.20.81.30">
    <property type="entry name" value="Type II secretion system (T2SS), domain F"/>
    <property type="match status" value="2"/>
</dbReference>
<keyword evidence="5 8" id="KW-0812">Transmembrane</keyword>
<dbReference type="OrthoDB" id="9805682at2"/>
<name>A0A157SR91_9BORD</name>
<evidence type="ECO:0000313" key="10">
    <source>
        <dbReference type="EMBL" id="SAI72980.1"/>
    </source>
</evidence>
<sequence>MAHFRYRAADGAGKIVRGQLDADSPRSARAQLRGRGLAVLEVAEAQGSAGAAGASLFAPKLKDSELAWATRQLSSLLTGRLPLEEALTGVVEQAEKKHIAESLSAVRADVRGGMRLADAMARRPRDYPEVYRALVAAGESSGDLAQVMRRLADYIESRDVLRAKVLTAFIYPAVVAVISVCIVIFLLTYVVPQVIGAFSQAKRDLPMLTQVMLMASDFVRNWGWLTALTLAAGFGYWRWRLRDSAVRLAWDSRLLHLPLMGRFILEVNTARFASTLAILTDAGVPLMRALEAARQTLGNQRLRACVLEAAGQVEGGTSLGAALKAQKYFPSLLCRLVASGEKTGELPLMLDQAADTLSKNLERRAMAMTALLEPLMTVIMGGLVLTIVLAVMLPIMEMNQLVL</sequence>
<proteinExistence type="inferred from homology"/>
<evidence type="ECO:0000256" key="6">
    <source>
        <dbReference type="ARBA" id="ARBA00022989"/>
    </source>
</evidence>
<dbReference type="Pfam" id="PF00482">
    <property type="entry name" value="T2SSF"/>
    <property type="match status" value="2"/>
</dbReference>
<evidence type="ECO:0000313" key="11">
    <source>
        <dbReference type="Proteomes" id="UP000076848"/>
    </source>
</evidence>
<feature type="domain" description="Type II secretion system protein GspF" evidence="9">
    <location>
        <begin position="272"/>
        <end position="394"/>
    </location>
</feature>
<evidence type="ECO:0000256" key="8">
    <source>
        <dbReference type="SAM" id="Phobius"/>
    </source>
</evidence>
<evidence type="ECO:0000259" key="9">
    <source>
        <dbReference type="Pfam" id="PF00482"/>
    </source>
</evidence>
<evidence type="ECO:0000256" key="2">
    <source>
        <dbReference type="ARBA" id="ARBA00005745"/>
    </source>
</evidence>
<accession>A0A157SR91</accession>
<dbReference type="Proteomes" id="UP000076848">
    <property type="component" value="Unassembled WGS sequence"/>
</dbReference>
<dbReference type="InterPro" id="IPR018076">
    <property type="entry name" value="T2SS_GspF_dom"/>
</dbReference>
<dbReference type="PANTHER" id="PTHR30012:SF0">
    <property type="entry name" value="TYPE II SECRETION SYSTEM PROTEIN F-RELATED"/>
    <property type="match status" value="1"/>
</dbReference>
<dbReference type="PANTHER" id="PTHR30012">
    <property type="entry name" value="GENERAL SECRETION PATHWAY PROTEIN"/>
    <property type="match status" value="1"/>
</dbReference>
<comment type="subcellular location">
    <subcellularLocation>
        <location evidence="1">Cell inner membrane</location>
        <topology evidence="1">Multi-pass membrane protein</topology>
    </subcellularLocation>
</comment>
<feature type="transmembrane region" description="Helical" evidence="8">
    <location>
        <begin position="222"/>
        <end position="239"/>
    </location>
</feature>
<protein>
    <submittedName>
        <fullName evidence="10">General secretion pathway protein F</fullName>
    </submittedName>
</protein>
<keyword evidence="4" id="KW-0997">Cell inner membrane</keyword>
<dbReference type="AlphaFoldDB" id="A0A157SR91"/>
<keyword evidence="6 8" id="KW-1133">Transmembrane helix</keyword>
<organism evidence="10 11">
    <name type="scientific">Bordetella ansorpii</name>
    <dbReference type="NCBI Taxonomy" id="288768"/>
    <lineage>
        <taxon>Bacteria</taxon>
        <taxon>Pseudomonadati</taxon>
        <taxon>Pseudomonadota</taxon>
        <taxon>Betaproteobacteria</taxon>
        <taxon>Burkholderiales</taxon>
        <taxon>Alcaligenaceae</taxon>
        <taxon>Bordetella</taxon>
    </lineage>
</organism>
<feature type="domain" description="Type II secretion system protein GspF" evidence="9">
    <location>
        <begin position="70"/>
        <end position="192"/>
    </location>
</feature>
<dbReference type="EMBL" id="FKIF01000008">
    <property type="protein sequence ID" value="SAI72980.1"/>
    <property type="molecule type" value="Genomic_DNA"/>
</dbReference>
<dbReference type="GO" id="GO:0015628">
    <property type="term" value="P:protein secretion by the type II secretion system"/>
    <property type="evidence" value="ECO:0007669"/>
    <property type="project" value="InterPro"/>
</dbReference>
<dbReference type="InterPro" id="IPR003004">
    <property type="entry name" value="GspF/PilC"/>
</dbReference>